<reference evidence="3" key="1">
    <citation type="journal article" date="2019" name="Int. J. Syst. Evol. Microbiol.">
        <title>The Global Catalogue of Microorganisms (GCM) 10K type strain sequencing project: providing services to taxonomists for standard genome sequencing and annotation.</title>
        <authorList>
            <consortium name="The Broad Institute Genomics Platform"/>
            <consortium name="The Broad Institute Genome Sequencing Center for Infectious Disease"/>
            <person name="Wu L."/>
            <person name="Ma J."/>
        </authorList>
    </citation>
    <scope>NUCLEOTIDE SEQUENCE [LARGE SCALE GENOMIC DNA]</scope>
    <source>
        <strain evidence="3">JCM 6238</strain>
    </source>
</reference>
<protein>
    <submittedName>
        <fullName evidence="2">Uncharacterized protein</fullName>
    </submittedName>
</protein>
<feature type="region of interest" description="Disordered" evidence="1">
    <location>
        <begin position="24"/>
        <end position="62"/>
    </location>
</feature>
<evidence type="ECO:0000313" key="3">
    <source>
        <dbReference type="Proteomes" id="UP001501584"/>
    </source>
</evidence>
<keyword evidence="3" id="KW-1185">Reference proteome</keyword>
<organism evidence="2 3">
    <name type="scientific">Glycomyces rutgersensis</name>
    <dbReference type="NCBI Taxonomy" id="58115"/>
    <lineage>
        <taxon>Bacteria</taxon>
        <taxon>Bacillati</taxon>
        <taxon>Actinomycetota</taxon>
        <taxon>Actinomycetes</taxon>
        <taxon>Glycomycetales</taxon>
        <taxon>Glycomycetaceae</taxon>
        <taxon>Glycomyces</taxon>
    </lineage>
</organism>
<sequence length="102" mass="10836">MPTTVVVHSTFHSWRVCLRAKTSKPRMEAMTAPRVHSAVTPVCTPRASQRVTPGGTAGTQTSAPALRSWMALREVMSRSGVVTLDWARNGGTQKSSAAGSEG</sequence>
<dbReference type="EMBL" id="BAAASX010000001">
    <property type="protein sequence ID" value="GAA2321022.1"/>
    <property type="molecule type" value="Genomic_DNA"/>
</dbReference>
<evidence type="ECO:0000256" key="1">
    <source>
        <dbReference type="SAM" id="MobiDB-lite"/>
    </source>
</evidence>
<name>A0ABP5S7E9_9ACTN</name>
<proteinExistence type="predicted"/>
<comment type="caution">
    <text evidence="2">The sequence shown here is derived from an EMBL/GenBank/DDBJ whole genome shotgun (WGS) entry which is preliminary data.</text>
</comment>
<dbReference type="Proteomes" id="UP001501584">
    <property type="component" value="Unassembled WGS sequence"/>
</dbReference>
<accession>A0ABP5S7E9</accession>
<evidence type="ECO:0000313" key="2">
    <source>
        <dbReference type="EMBL" id="GAA2321022.1"/>
    </source>
</evidence>
<gene>
    <name evidence="2" type="ORF">GCM10010403_08490</name>
</gene>